<dbReference type="Proteomes" id="UP001295423">
    <property type="component" value="Unassembled WGS sequence"/>
</dbReference>
<feature type="compositionally biased region" description="Polar residues" evidence="1">
    <location>
        <begin position="224"/>
        <end position="234"/>
    </location>
</feature>
<dbReference type="EMBL" id="CAKOGP040001906">
    <property type="protein sequence ID" value="CAJ1956188.1"/>
    <property type="molecule type" value="Genomic_DNA"/>
</dbReference>
<dbReference type="AlphaFoldDB" id="A0AAD2FXY8"/>
<name>A0AAD2FXY8_9STRA</name>
<accession>A0AAD2FXY8</accession>
<feature type="region of interest" description="Disordered" evidence="1">
    <location>
        <begin position="196"/>
        <end position="234"/>
    </location>
</feature>
<evidence type="ECO:0000313" key="2">
    <source>
        <dbReference type="EMBL" id="CAJ1956188.1"/>
    </source>
</evidence>
<reference evidence="2" key="1">
    <citation type="submission" date="2023-08" db="EMBL/GenBank/DDBJ databases">
        <authorList>
            <person name="Audoor S."/>
            <person name="Bilcke G."/>
        </authorList>
    </citation>
    <scope>NUCLEOTIDE SEQUENCE</scope>
</reference>
<protein>
    <submittedName>
        <fullName evidence="2">Uncharacterized protein</fullName>
    </submittedName>
</protein>
<gene>
    <name evidence="2" type="ORF">CYCCA115_LOCUS16116</name>
</gene>
<evidence type="ECO:0000256" key="1">
    <source>
        <dbReference type="SAM" id="MobiDB-lite"/>
    </source>
</evidence>
<evidence type="ECO:0000313" key="3">
    <source>
        <dbReference type="Proteomes" id="UP001295423"/>
    </source>
</evidence>
<comment type="caution">
    <text evidence="2">The sequence shown here is derived from an EMBL/GenBank/DDBJ whole genome shotgun (WGS) entry which is preliminary data.</text>
</comment>
<keyword evidence="3" id="KW-1185">Reference proteome</keyword>
<proteinExistence type="predicted"/>
<organism evidence="2 3">
    <name type="scientific">Cylindrotheca closterium</name>
    <dbReference type="NCBI Taxonomy" id="2856"/>
    <lineage>
        <taxon>Eukaryota</taxon>
        <taxon>Sar</taxon>
        <taxon>Stramenopiles</taxon>
        <taxon>Ochrophyta</taxon>
        <taxon>Bacillariophyta</taxon>
        <taxon>Bacillariophyceae</taxon>
        <taxon>Bacillariophycidae</taxon>
        <taxon>Bacillariales</taxon>
        <taxon>Bacillariaceae</taxon>
        <taxon>Cylindrotheca</taxon>
    </lineage>
</organism>
<sequence>MVMDRDIFVSISSTDVIYSRGYAFDSQGLGQLTYHNELTKADGLNLCIVKNFVIEVSKKLPRLTFKGASDVLGSNGLKNMYTMRMGSFEDARRLLNILHLLEQAAGQASEGNRILLPDPQSVEAITTRTLIGAENEEVKRHLIFSKLIQLAIKEDGELPSVSNEHAVVAPPHCFTLGDDTGISGVDIIDVNASSSHCDKANEADNDDESAHDESQPLTPDSAKWQESQQWQSAF</sequence>